<dbReference type="PANTHER" id="PTHR30087:SF1">
    <property type="entry name" value="HYPOTHETICAL CYTOSOLIC PROTEIN"/>
    <property type="match status" value="1"/>
</dbReference>
<evidence type="ECO:0000313" key="2">
    <source>
        <dbReference type="Proteomes" id="UP000809243"/>
    </source>
</evidence>
<evidence type="ECO:0000313" key="1">
    <source>
        <dbReference type="EMBL" id="MBN2067283.1"/>
    </source>
</evidence>
<dbReference type="Proteomes" id="UP000809243">
    <property type="component" value="Unassembled WGS sequence"/>
</dbReference>
<dbReference type="Pfam" id="PF04463">
    <property type="entry name" value="2-thiour_desulf"/>
    <property type="match status" value="1"/>
</dbReference>
<reference evidence="1" key="1">
    <citation type="submission" date="2021-01" db="EMBL/GenBank/DDBJ databases">
        <title>Active Sulfur Cycling in an Early Earth Analoge.</title>
        <authorList>
            <person name="Hahn C.R."/>
            <person name="Youssef N.H."/>
            <person name="Elshahed M."/>
        </authorList>
    </citation>
    <scope>NUCLEOTIDE SEQUENCE</scope>
    <source>
        <strain evidence="1">Zod_Metabat.1151</strain>
    </source>
</reference>
<sequence>MKLVSACLAGFNVRHDAGNKANKKVMELVKRGEAIPICPEQIAGFSTPREAREIKEGRVLTKTGEDVTGQLQKGAEKVLQMAKELGVKEVIFKAKSPSCGKGKVYDGTFSGKLVEGNGIATELLLKNGVKVLTEGEL</sequence>
<dbReference type="InterPro" id="IPR007553">
    <property type="entry name" value="2-thiour_desulf"/>
</dbReference>
<accession>A0A938YN88</accession>
<organism evidence="1 2">
    <name type="scientific">Candidatus Iainarchaeum sp</name>
    <dbReference type="NCBI Taxonomy" id="3101447"/>
    <lineage>
        <taxon>Archaea</taxon>
        <taxon>Candidatus Iainarchaeota</taxon>
        <taxon>Candidatus Iainarchaeia</taxon>
        <taxon>Candidatus Iainarchaeales</taxon>
        <taxon>Candidatus Iainarchaeaceae</taxon>
        <taxon>Candidatus Iainarchaeum</taxon>
    </lineage>
</organism>
<protein>
    <submittedName>
        <fullName evidence="1">DUF523 domain-containing protein</fullName>
    </submittedName>
</protein>
<gene>
    <name evidence="1" type="ORF">JW744_02345</name>
</gene>
<name>A0A938YN88_9ARCH</name>
<dbReference type="AlphaFoldDB" id="A0A938YN88"/>
<dbReference type="PANTHER" id="PTHR30087">
    <property type="entry name" value="INNER MEMBRANE PROTEIN"/>
    <property type="match status" value="1"/>
</dbReference>
<dbReference type="EMBL" id="JAFGDB010000039">
    <property type="protein sequence ID" value="MBN2067283.1"/>
    <property type="molecule type" value="Genomic_DNA"/>
</dbReference>
<comment type="caution">
    <text evidence="1">The sequence shown here is derived from an EMBL/GenBank/DDBJ whole genome shotgun (WGS) entry which is preliminary data.</text>
</comment>
<proteinExistence type="predicted"/>